<dbReference type="Gene3D" id="3.40.50.720">
    <property type="entry name" value="NAD(P)-binding Rossmann-like Domain"/>
    <property type="match status" value="1"/>
</dbReference>
<dbReference type="EMBL" id="BSUK01000001">
    <property type="protein sequence ID" value="GMA25480.1"/>
    <property type="molecule type" value="Genomic_DNA"/>
</dbReference>
<dbReference type="SUPFAM" id="SSF51735">
    <property type="entry name" value="NAD(P)-binding Rossmann-fold domains"/>
    <property type="match status" value="1"/>
</dbReference>
<comment type="caution">
    <text evidence="6">The sequence shown here is derived from an EMBL/GenBank/DDBJ whole genome shotgun (WGS) entry which is preliminary data.</text>
</comment>
<sequence length="281" mass="28256">MGSAVAGTLVRAGHHVTVWNRTPAKAAPLADDGVTVAATPAEAVAAAEVVLSIVFDADAVLDVLDDAGSALPDGALWAQATTIGVDGTQEVAARAAELGVPLVEAQMLGTRGPAARGELTILTAGDPALVGRARPVLEAMSAKTLHAGDAVGSASALKLACNAWLATITAGAAQSLALATAQGLDPQLFLDAISGTATDCQYAHLKADHMLSEDLAPTFTVDALRKDVGLMIHTARATGTTVTLLDALDRVLGVASIDGHGKEDVAAVYDAFTTVPLGNGD</sequence>
<proteinExistence type="inferred from homology"/>
<keyword evidence="2" id="KW-0560">Oxidoreductase</keyword>
<evidence type="ECO:0000259" key="5">
    <source>
        <dbReference type="Pfam" id="PF14833"/>
    </source>
</evidence>
<feature type="domain" description="3-hydroxyisobutyrate dehydrogenase-like NAD-binding" evidence="5">
    <location>
        <begin position="152"/>
        <end position="270"/>
    </location>
</feature>
<dbReference type="SUPFAM" id="SSF48179">
    <property type="entry name" value="6-phosphogluconate dehydrogenase C-terminal domain-like"/>
    <property type="match status" value="1"/>
</dbReference>
<evidence type="ECO:0000256" key="3">
    <source>
        <dbReference type="ARBA" id="ARBA00023027"/>
    </source>
</evidence>
<gene>
    <name evidence="6" type="ORF">GCM10025864_32390</name>
</gene>
<dbReference type="InterPro" id="IPR036291">
    <property type="entry name" value="NAD(P)-bd_dom_sf"/>
</dbReference>
<dbReference type="PANTHER" id="PTHR43580:SF2">
    <property type="entry name" value="CYTOKINE-LIKE NUCLEAR FACTOR N-PAC"/>
    <property type="match status" value="1"/>
</dbReference>
<dbReference type="InterPro" id="IPR029154">
    <property type="entry name" value="HIBADH-like_NADP-bd"/>
</dbReference>
<keyword evidence="3" id="KW-0520">NAD</keyword>
<dbReference type="PANTHER" id="PTHR43580">
    <property type="entry name" value="OXIDOREDUCTASE GLYR1-RELATED"/>
    <property type="match status" value="1"/>
</dbReference>
<organism evidence="6 7">
    <name type="scientific">Luteimicrobium album</name>
    <dbReference type="NCBI Taxonomy" id="1054550"/>
    <lineage>
        <taxon>Bacteria</taxon>
        <taxon>Bacillati</taxon>
        <taxon>Actinomycetota</taxon>
        <taxon>Actinomycetes</taxon>
        <taxon>Micrococcales</taxon>
        <taxon>Luteimicrobium</taxon>
    </lineage>
</organism>
<accession>A0ABQ6I3X4</accession>
<dbReference type="InterPro" id="IPR008927">
    <property type="entry name" value="6-PGluconate_DH-like_C_sf"/>
</dbReference>
<dbReference type="Pfam" id="PF03446">
    <property type="entry name" value="NAD_binding_2"/>
    <property type="match status" value="1"/>
</dbReference>
<dbReference type="InterPro" id="IPR051265">
    <property type="entry name" value="HIBADH-related_NP60_sf"/>
</dbReference>
<comment type="similarity">
    <text evidence="1">Belongs to the HIBADH-related family.</text>
</comment>
<evidence type="ECO:0000256" key="2">
    <source>
        <dbReference type="ARBA" id="ARBA00023002"/>
    </source>
</evidence>
<dbReference type="PIRSF" id="PIRSF000103">
    <property type="entry name" value="HIBADH"/>
    <property type="match status" value="1"/>
</dbReference>
<protein>
    <submittedName>
        <fullName evidence="6">Dehydrogenase</fullName>
    </submittedName>
</protein>
<evidence type="ECO:0000313" key="6">
    <source>
        <dbReference type="EMBL" id="GMA25480.1"/>
    </source>
</evidence>
<dbReference type="InterPro" id="IPR013328">
    <property type="entry name" value="6PGD_dom2"/>
</dbReference>
<dbReference type="Proteomes" id="UP001157091">
    <property type="component" value="Unassembled WGS sequence"/>
</dbReference>
<dbReference type="InterPro" id="IPR006115">
    <property type="entry name" value="6PGDH_NADP-bd"/>
</dbReference>
<evidence type="ECO:0000259" key="4">
    <source>
        <dbReference type="Pfam" id="PF03446"/>
    </source>
</evidence>
<feature type="domain" description="6-phosphogluconate dehydrogenase NADP-binding" evidence="4">
    <location>
        <begin position="1"/>
        <end position="148"/>
    </location>
</feature>
<reference evidence="7" key="1">
    <citation type="journal article" date="2019" name="Int. J. Syst. Evol. Microbiol.">
        <title>The Global Catalogue of Microorganisms (GCM) 10K type strain sequencing project: providing services to taxonomists for standard genome sequencing and annotation.</title>
        <authorList>
            <consortium name="The Broad Institute Genomics Platform"/>
            <consortium name="The Broad Institute Genome Sequencing Center for Infectious Disease"/>
            <person name="Wu L."/>
            <person name="Ma J."/>
        </authorList>
    </citation>
    <scope>NUCLEOTIDE SEQUENCE [LARGE SCALE GENOMIC DNA]</scope>
    <source>
        <strain evidence="7">NBRC 106348</strain>
    </source>
</reference>
<evidence type="ECO:0000256" key="1">
    <source>
        <dbReference type="ARBA" id="ARBA00009080"/>
    </source>
</evidence>
<dbReference type="InterPro" id="IPR015815">
    <property type="entry name" value="HIBADH-related"/>
</dbReference>
<keyword evidence="7" id="KW-1185">Reference proteome</keyword>
<dbReference type="Pfam" id="PF14833">
    <property type="entry name" value="NAD_binding_11"/>
    <property type="match status" value="1"/>
</dbReference>
<dbReference type="Gene3D" id="1.10.1040.10">
    <property type="entry name" value="N-(1-d-carboxylethyl)-l-norvaline Dehydrogenase, domain 2"/>
    <property type="match status" value="1"/>
</dbReference>
<evidence type="ECO:0000313" key="7">
    <source>
        <dbReference type="Proteomes" id="UP001157091"/>
    </source>
</evidence>
<name>A0ABQ6I3X4_9MICO</name>